<name>A0A511W511_9BACI</name>
<feature type="compositionally biased region" description="Basic and acidic residues" evidence="2">
    <location>
        <begin position="277"/>
        <end position="294"/>
    </location>
</feature>
<evidence type="ECO:0000259" key="4">
    <source>
        <dbReference type="Pfam" id="PF25888"/>
    </source>
</evidence>
<comment type="similarity">
    <text evidence="1">Belongs to the DnaB/DnaD family.</text>
</comment>
<feature type="compositionally biased region" description="Low complexity" evidence="2">
    <location>
        <begin position="423"/>
        <end position="437"/>
    </location>
</feature>
<dbReference type="Pfam" id="PF07261">
    <property type="entry name" value="DnaB_2"/>
    <property type="match status" value="1"/>
</dbReference>
<evidence type="ECO:0000259" key="3">
    <source>
        <dbReference type="Pfam" id="PF07261"/>
    </source>
</evidence>
<sequence>MQERMKHLLPNDQLKIIKQTTFFEDADSVLTLLYQPLIGMESVSVFQALWREADSSSSQSQSSHHYLMSILDITLDDLYEARKKLEGIGLLKTFKEEGSVRTFYYLIRRPASAYQFFENPTLSVLLEHHVGKDVYQQLQKKLAPKPTVSSSVEEVTFHFDDVFTTVAHKKQPPKKDSDESVAIKTDLPLEWLYKMLTQQKVEPKNILTNHNLNYMEKIIKIYDVDYLELEKALLWAVNEDAEFDRQEFIDMCKDIYYKKHGSVPPRLNTKGQVQESEEQRNESNVEHQPESKEDRIIQHFNGITHRELLEDHSNSGVASMKEVEMITDLMEEHGLSQPVMNVLVHYVLRKNGNKLNRNYIDTIAAHWSREGVTTAKTAMDMAKREHKMYQTWQQKKQQKQQKQSKASGKSKEVLPKWFKEQKQQQSEQQTEQEPPENSEAKNEELTAFFKSFSQSKQ</sequence>
<reference evidence="5 6" key="1">
    <citation type="submission" date="2019-07" db="EMBL/GenBank/DDBJ databases">
        <title>Whole genome shotgun sequence of Alkalibacillus haloalkaliphilus NBRC 103110.</title>
        <authorList>
            <person name="Hosoyama A."/>
            <person name="Uohara A."/>
            <person name="Ohji S."/>
            <person name="Ichikawa N."/>
        </authorList>
    </citation>
    <scope>NUCLEOTIDE SEQUENCE [LARGE SCALE GENOMIC DNA]</scope>
    <source>
        <strain evidence="5 6">NBRC 103110</strain>
    </source>
</reference>
<accession>A0A511W511</accession>
<organism evidence="5 6">
    <name type="scientific">Alkalibacillus haloalkaliphilus</name>
    <dbReference type="NCBI Taxonomy" id="94136"/>
    <lineage>
        <taxon>Bacteria</taxon>
        <taxon>Bacillati</taxon>
        <taxon>Bacillota</taxon>
        <taxon>Bacilli</taxon>
        <taxon>Bacillales</taxon>
        <taxon>Bacillaceae</taxon>
        <taxon>Alkalibacillus</taxon>
    </lineage>
</organism>
<feature type="region of interest" description="Disordered" evidence="2">
    <location>
        <begin position="385"/>
        <end position="457"/>
    </location>
</feature>
<dbReference type="SUPFAM" id="SSF158499">
    <property type="entry name" value="DnaD domain-like"/>
    <property type="match status" value="1"/>
</dbReference>
<gene>
    <name evidence="5" type="primary">dnaB</name>
    <name evidence="5" type="ORF">AHA02nite_16470</name>
</gene>
<comment type="caution">
    <text evidence="5">The sequence shown here is derived from an EMBL/GenBank/DDBJ whole genome shotgun (WGS) entry which is preliminary data.</text>
</comment>
<evidence type="ECO:0000313" key="6">
    <source>
        <dbReference type="Proteomes" id="UP000321440"/>
    </source>
</evidence>
<feature type="domain" description="DnaB/C C-terminal" evidence="3">
    <location>
        <begin position="317"/>
        <end position="380"/>
    </location>
</feature>
<evidence type="ECO:0000256" key="1">
    <source>
        <dbReference type="ARBA" id="ARBA00093462"/>
    </source>
</evidence>
<protein>
    <submittedName>
        <fullName evidence="5">Replication initiation and membrane attachment protein</fullName>
    </submittedName>
</protein>
<evidence type="ECO:0000313" key="5">
    <source>
        <dbReference type="EMBL" id="GEN45871.1"/>
    </source>
</evidence>
<dbReference type="OrthoDB" id="2082007at2"/>
<dbReference type="RefSeq" id="WP_146816183.1">
    <property type="nucleotide sequence ID" value="NZ_BJYA01000011.1"/>
</dbReference>
<dbReference type="EMBL" id="BJYA01000011">
    <property type="protein sequence ID" value="GEN45871.1"/>
    <property type="molecule type" value="Genomic_DNA"/>
</dbReference>
<evidence type="ECO:0000256" key="2">
    <source>
        <dbReference type="SAM" id="MobiDB-lite"/>
    </source>
</evidence>
<dbReference type="InterPro" id="IPR034829">
    <property type="entry name" value="DnaD-like_sf"/>
</dbReference>
<dbReference type="InterPro" id="IPR058660">
    <property type="entry name" value="WHD_DnaB"/>
</dbReference>
<feature type="compositionally biased region" description="Basic and acidic residues" evidence="2">
    <location>
        <begin position="409"/>
        <end position="422"/>
    </location>
</feature>
<dbReference type="InterPro" id="IPR006343">
    <property type="entry name" value="DnaB/C_C"/>
</dbReference>
<proteinExistence type="inferred from homology"/>
<feature type="region of interest" description="Disordered" evidence="2">
    <location>
        <begin position="266"/>
        <end position="294"/>
    </location>
</feature>
<dbReference type="AlphaFoldDB" id="A0A511W511"/>
<dbReference type="Pfam" id="PF25888">
    <property type="entry name" value="WHD_DnaB"/>
    <property type="match status" value="1"/>
</dbReference>
<dbReference type="Gene3D" id="1.10.10.630">
    <property type="entry name" value="DnaD domain-like"/>
    <property type="match status" value="1"/>
</dbReference>
<dbReference type="Proteomes" id="UP000321440">
    <property type="component" value="Unassembled WGS sequence"/>
</dbReference>
<feature type="domain" description="Replicative helicase loading/DNA remodeling protein DnaB N-terminal winged helix" evidence="4">
    <location>
        <begin position="10"/>
        <end position="228"/>
    </location>
</feature>
<keyword evidence="6" id="KW-1185">Reference proteome</keyword>